<evidence type="ECO:0000256" key="4">
    <source>
        <dbReference type="ARBA" id="ARBA00031929"/>
    </source>
</evidence>
<feature type="compositionally biased region" description="Polar residues" evidence="5">
    <location>
        <begin position="45"/>
        <end position="57"/>
    </location>
</feature>
<feature type="region of interest" description="Disordered" evidence="5">
    <location>
        <begin position="715"/>
        <end position="757"/>
    </location>
</feature>
<dbReference type="GO" id="GO:0000056">
    <property type="term" value="P:ribosomal small subunit export from nucleus"/>
    <property type="evidence" value="ECO:0007669"/>
    <property type="project" value="TreeGrafter"/>
</dbReference>
<dbReference type="GO" id="GO:0030688">
    <property type="term" value="C:preribosome, small subunit precursor"/>
    <property type="evidence" value="ECO:0007669"/>
    <property type="project" value="TreeGrafter"/>
</dbReference>
<evidence type="ECO:0000256" key="1">
    <source>
        <dbReference type="ARBA" id="ARBA00016427"/>
    </source>
</evidence>
<dbReference type="InterPro" id="IPR016024">
    <property type="entry name" value="ARM-type_fold"/>
</dbReference>
<evidence type="ECO:0000313" key="8">
    <source>
        <dbReference type="Proteomes" id="UP001295794"/>
    </source>
</evidence>
<organism evidence="6 8">
    <name type="scientific">Mycena citricolor</name>
    <dbReference type="NCBI Taxonomy" id="2018698"/>
    <lineage>
        <taxon>Eukaryota</taxon>
        <taxon>Fungi</taxon>
        <taxon>Dikarya</taxon>
        <taxon>Basidiomycota</taxon>
        <taxon>Agaricomycotina</taxon>
        <taxon>Agaricomycetes</taxon>
        <taxon>Agaricomycetidae</taxon>
        <taxon>Agaricales</taxon>
        <taxon>Marasmiineae</taxon>
        <taxon>Mycenaceae</taxon>
        <taxon>Mycena</taxon>
    </lineage>
</organism>
<dbReference type="Proteomes" id="UP001295794">
    <property type="component" value="Unassembled WGS sequence"/>
</dbReference>
<keyword evidence="2" id="KW-0677">Repeat</keyword>
<gene>
    <name evidence="6" type="ORF">MYCIT1_LOCUS34136</name>
    <name evidence="7" type="ORF">MYCIT1_LOCUS34165</name>
</gene>
<evidence type="ECO:0000256" key="2">
    <source>
        <dbReference type="ARBA" id="ARBA00022737"/>
    </source>
</evidence>
<dbReference type="PANTHER" id="PTHR13102:SF0">
    <property type="entry name" value="NUCLEOLAR PROTEIN 9"/>
    <property type="match status" value="1"/>
</dbReference>
<feature type="compositionally biased region" description="Polar residues" evidence="5">
    <location>
        <begin position="667"/>
        <end position="682"/>
    </location>
</feature>
<dbReference type="AlphaFoldDB" id="A0AAD2HV56"/>
<feature type="compositionally biased region" description="Basic and acidic residues" evidence="5">
    <location>
        <begin position="20"/>
        <end position="44"/>
    </location>
</feature>
<sequence length="757" mass="83838">MPKELRKRGKKKKGTQGPPEYERIENPQNHEPEIAFEGDAEHGTTRPNPSWIISGSSKQDRVDKDDRAAEIEAPFGYVDADVKAYFRTVDVQMRDWQVATGDGENVDANEGMAGKEKQLATDPDCSIVLERMAYSMDDFVRRVFIDSLIGSYAVLVKHRFASHVCQTLFTVANQTIAREMRGIYPTIPEGDDKGELRRMTELIVDVCEPTKEITPVFTSLLADAFGSHVIRALLVLLSPALASLQDNSHTAVRSKKSAAWKARQGPLKSMFNESRSSAPILYTPPESFAPISRHFIEAVRVELGGNEVRALAADKVASPTLQMLLVVEADQQMSDEEDSLMDRALAGLISHSKSDSRDAPPVSDYLHTLLRDPTASHFLETVVAKCPAPAFATLWTLYFKDSLARLAIHPVANYVLAKTFERLDAAQLADVFLELKDVWGKLTQVSRTGVLRAAIDRSIELNACGPDAVFEAFEINPDDVEQKNAVVPCILRLKSFSDYARQIEYNSEEKGKQKANSGGEMTVQGAVLLQSLLRMADPYNGIVISSLQSLSTVALVSLAHHPAASRVLDALLESKTVPVKSKRQFLLSLIGSYHLLVDDRIGSRVGDRCWANADTYLKEKIARSMIPEERFLAASHFGKFFARNLNLYLLQRRPDDWRNMQSGQQPKATAVQTNPPMITPTIQPNPPPVKKRKRDKAGDEIDQLFEGMGKKIKRGALAVSDHSAHKTEMDASSAVDDVLPQNADSANRPRGKRKGNV</sequence>
<evidence type="ECO:0000256" key="5">
    <source>
        <dbReference type="SAM" id="MobiDB-lite"/>
    </source>
</evidence>
<dbReference type="GO" id="GO:0030686">
    <property type="term" value="C:90S preribosome"/>
    <property type="evidence" value="ECO:0007669"/>
    <property type="project" value="TreeGrafter"/>
</dbReference>
<feature type="region of interest" description="Disordered" evidence="5">
    <location>
        <begin position="1"/>
        <end position="65"/>
    </location>
</feature>
<feature type="compositionally biased region" description="Basic residues" evidence="5">
    <location>
        <begin position="1"/>
        <end position="14"/>
    </location>
</feature>
<dbReference type="InterPro" id="IPR001313">
    <property type="entry name" value="Pumilio_RNA-bd_rpt"/>
</dbReference>
<dbReference type="EMBL" id="CAVNYO010000454">
    <property type="protein sequence ID" value="CAK5282425.1"/>
    <property type="molecule type" value="Genomic_DNA"/>
</dbReference>
<comment type="caution">
    <text evidence="6">The sequence shown here is derived from an EMBL/GenBank/DDBJ whole genome shotgun (WGS) entry which is preliminary data.</text>
</comment>
<dbReference type="Pfam" id="PF22493">
    <property type="entry name" value="PUF_NOP9"/>
    <property type="match status" value="1"/>
</dbReference>
<dbReference type="SMART" id="SM00025">
    <property type="entry name" value="Pumilio"/>
    <property type="match status" value="6"/>
</dbReference>
<dbReference type="EMBL" id="CAVNYO010000453">
    <property type="protein sequence ID" value="CAK5282412.1"/>
    <property type="molecule type" value="Genomic_DNA"/>
</dbReference>
<dbReference type="GO" id="GO:0003723">
    <property type="term" value="F:RNA binding"/>
    <property type="evidence" value="ECO:0007669"/>
    <property type="project" value="InterPro"/>
</dbReference>
<evidence type="ECO:0000313" key="7">
    <source>
        <dbReference type="EMBL" id="CAK5282425.1"/>
    </source>
</evidence>
<proteinExistence type="predicted"/>
<dbReference type="GO" id="GO:0005730">
    <property type="term" value="C:nucleolus"/>
    <property type="evidence" value="ECO:0007669"/>
    <property type="project" value="TreeGrafter"/>
</dbReference>
<dbReference type="GO" id="GO:0000447">
    <property type="term" value="P:endonucleolytic cleavage in ITS1 to separate SSU-rRNA from 5.8S rRNA and LSU-rRNA from tricistronic rRNA transcript (SSU-rRNA, 5.8S rRNA, LSU-rRNA)"/>
    <property type="evidence" value="ECO:0007669"/>
    <property type="project" value="TreeGrafter"/>
</dbReference>
<dbReference type="GO" id="GO:0000472">
    <property type="term" value="P:endonucleolytic cleavage to generate mature 5'-end of SSU-rRNA from (SSU-rRNA, 5.8S rRNA, LSU-rRNA)"/>
    <property type="evidence" value="ECO:0007669"/>
    <property type="project" value="TreeGrafter"/>
</dbReference>
<dbReference type="InterPro" id="IPR040000">
    <property type="entry name" value="NOP9"/>
</dbReference>
<protein>
    <recommendedName>
        <fullName evidence="1">Nucleolar protein 9</fullName>
    </recommendedName>
    <alternativeName>
        <fullName evidence="3 4">Pumilio domain-containing protein NOP9</fullName>
    </alternativeName>
</protein>
<evidence type="ECO:0000313" key="6">
    <source>
        <dbReference type="EMBL" id="CAK5282412.1"/>
    </source>
</evidence>
<dbReference type="PANTHER" id="PTHR13102">
    <property type="entry name" value="NUCLEOLAR PROTEIN 9"/>
    <property type="match status" value="1"/>
</dbReference>
<dbReference type="Gene3D" id="1.25.10.10">
    <property type="entry name" value="Leucine-rich Repeat Variant"/>
    <property type="match status" value="3"/>
</dbReference>
<evidence type="ECO:0000256" key="3">
    <source>
        <dbReference type="ARBA" id="ARBA00030932"/>
    </source>
</evidence>
<keyword evidence="8" id="KW-1185">Reference proteome</keyword>
<name>A0AAD2HV56_9AGAR</name>
<reference evidence="6" key="1">
    <citation type="submission" date="2023-11" db="EMBL/GenBank/DDBJ databases">
        <authorList>
            <person name="De Vega J J."/>
            <person name="De Vega J J."/>
        </authorList>
    </citation>
    <scope>NUCLEOTIDE SEQUENCE</scope>
</reference>
<dbReference type="InterPro" id="IPR011989">
    <property type="entry name" value="ARM-like"/>
</dbReference>
<dbReference type="SUPFAM" id="SSF48371">
    <property type="entry name" value="ARM repeat"/>
    <property type="match status" value="2"/>
</dbReference>
<feature type="region of interest" description="Disordered" evidence="5">
    <location>
        <begin position="667"/>
        <end position="697"/>
    </location>
</feature>
<dbReference type="GO" id="GO:0000480">
    <property type="term" value="P:endonucleolytic cleavage in 5'-ETS of tricistronic rRNA transcript (SSU-rRNA, 5.8S rRNA, LSU-rRNA)"/>
    <property type="evidence" value="ECO:0007669"/>
    <property type="project" value="TreeGrafter"/>
</dbReference>
<accession>A0AAD2HV56</accession>